<keyword evidence="3 6" id="KW-0808">Transferase</keyword>
<keyword evidence="4" id="KW-0472">Membrane</keyword>
<keyword evidence="4" id="KW-0812">Transmembrane</keyword>
<feature type="transmembrane region" description="Helical" evidence="4">
    <location>
        <begin position="313"/>
        <end position="334"/>
    </location>
</feature>
<name>A0A5N1J6P4_9BACT</name>
<feature type="domain" description="Glycosyltransferase 2-like" evidence="5">
    <location>
        <begin position="42"/>
        <end position="155"/>
    </location>
</feature>
<organism evidence="6 7">
    <name type="scientific">Adhaeribacter soli</name>
    <dbReference type="NCBI Taxonomy" id="2607655"/>
    <lineage>
        <taxon>Bacteria</taxon>
        <taxon>Pseudomonadati</taxon>
        <taxon>Bacteroidota</taxon>
        <taxon>Cytophagia</taxon>
        <taxon>Cytophagales</taxon>
        <taxon>Hymenobacteraceae</taxon>
        <taxon>Adhaeribacter</taxon>
    </lineage>
</organism>
<evidence type="ECO:0000259" key="5">
    <source>
        <dbReference type="Pfam" id="PF00535"/>
    </source>
</evidence>
<evidence type="ECO:0000313" key="6">
    <source>
        <dbReference type="EMBL" id="KAA9345632.1"/>
    </source>
</evidence>
<keyword evidence="4" id="KW-1133">Transmembrane helix</keyword>
<accession>A0A5N1J6P4</accession>
<dbReference type="PANTHER" id="PTHR43630:SF1">
    <property type="entry name" value="POLY-BETA-1,6-N-ACETYL-D-GLUCOSAMINE SYNTHASE"/>
    <property type="match status" value="1"/>
</dbReference>
<comment type="similarity">
    <text evidence="1">Belongs to the glycosyltransferase 2 family.</text>
</comment>
<dbReference type="AlphaFoldDB" id="A0A5N1J6P4"/>
<evidence type="ECO:0000256" key="4">
    <source>
        <dbReference type="SAM" id="Phobius"/>
    </source>
</evidence>
<dbReference type="InterPro" id="IPR029044">
    <property type="entry name" value="Nucleotide-diphossugar_trans"/>
</dbReference>
<protein>
    <submittedName>
        <fullName evidence="6">Glycosyltransferase</fullName>
    </submittedName>
</protein>
<dbReference type="PANTHER" id="PTHR43630">
    <property type="entry name" value="POLY-BETA-1,6-N-ACETYL-D-GLUCOSAMINE SYNTHASE"/>
    <property type="match status" value="1"/>
</dbReference>
<evidence type="ECO:0000256" key="2">
    <source>
        <dbReference type="ARBA" id="ARBA00022676"/>
    </source>
</evidence>
<evidence type="ECO:0000313" key="7">
    <source>
        <dbReference type="Proteomes" id="UP000326570"/>
    </source>
</evidence>
<reference evidence="6 7" key="1">
    <citation type="submission" date="2019-09" db="EMBL/GenBank/DDBJ databases">
        <title>Genome sequence of Adhaeribacter sp. M2.</title>
        <authorList>
            <person name="Srinivasan S."/>
        </authorList>
    </citation>
    <scope>NUCLEOTIDE SEQUENCE [LARGE SCALE GENOMIC DNA]</scope>
    <source>
        <strain evidence="6 7">M2</strain>
    </source>
</reference>
<dbReference type="SUPFAM" id="SSF53448">
    <property type="entry name" value="Nucleotide-diphospho-sugar transferases"/>
    <property type="match status" value="1"/>
</dbReference>
<evidence type="ECO:0000256" key="1">
    <source>
        <dbReference type="ARBA" id="ARBA00006739"/>
    </source>
</evidence>
<dbReference type="EMBL" id="VTWT01000001">
    <property type="protein sequence ID" value="KAA9345632.1"/>
    <property type="molecule type" value="Genomic_DNA"/>
</dbReference>
<gene>
    <name evidence="6" type="ORF">F0P94_00655</name>
</gene>
<dbReference type="Gene3D" id="3.90.550.10">
    <property type="entry name" value="Spore Coat Polysaccharide Biosynthesis Protein SpsA, Chain A"/>
    <property type="match status" value="1"/>
</dbReference>
<feature type="transmembrane region" description="Helical" evidence="4">
    <location>
        <begin position="346"/>
        <end position="368"/>
    </location>
</feature>
<feature type="transmembrane region" description="Helical" evidence="4">
    <location>
        <begin position="283"/>
        <end position="307"/>
    </location>
</feature>
<keyword evidence="2" id="KW-0328">Glycosyltransferase</keyword>
<evidence type="ECO:0000256" key="3">
    <source>
        <dbReference type="ARBA" id="ARBA00022679"/>
    </source>
</evidence>
<dbReference type="InterPro" id="IPR001173">
    <property type="entry name" value="Glyco_trans_2-like"/>
</dbReference>
<dbReference type="RefSeq" id="WP_150901775.1">
    <property type="nucleotide sequence ID" value="NZ_VTWT01000001.1"/>
</dbReference>
<keyword evidence="7" id="KW-1185">Reference proteome</keyword>
<comment type="caution">
    <text evidence="6">The sequence shown here is derived from an EMBL/GenBank/DDBJ whole genome shotgun (WGS) entry which is preliminary data.</text>
</comment>
<feature type="transmembrane region" description="Helical" evidence="4">
    <location>
        <begin position="6"/>
        <end position="26"/>
    </location>
</feature>
<sequence length="377" mass="41969">MIWLLTFLVLGYSLLIIGFLIGWNRLPVTVLPTDHKPRTRISVIIPIRNEAANILSLLQDLERQTYPAVLFEVLVVDDFSEDGSRELVRNFGLNANMQLRLLSLESSTGTGKKSAVAFGLSQAAGDFIVQTDGDCRVQPDWLKLLQFQYVSTEAKFISGPVCLQAGKALFEKMQVVEFASLIGSGAAAIGLKKPNMCNGANLAFEKKAFYEVGGYSGNEGIASGDDEFLMHKIQKQFPGKVAFLKTPDAVVFTSAKKQLPDFIAQRVRWASKWRFYRNVPAQVVGLLVFGANLALLLALILLLTGQLAAMDFMLIYIGKLTADTVFLGVILRFIRRIKYLFYTLPLQIVYVPYVLYCALAGLTGRYSWKGRMLNNRD</sequence>
<dbReference type="GO" id="GO:0016757">
    <property type="term" value="F:glycosyltransferase activity"/>
    <property type="evidence" value="ECO:0007669"/>
    <property type="project" value="UniProtKB-KW"/>
</dbReference>
<dbReference type="Pfam" id="PF00535">
    <property type="entry name" value="Glycos_transf_2"/>
    <property type="match status" value="1"/>
</dbReference>
<proteinExistence type="inferred from homology"/>
<dbReference type="Proteomes" id="UP000326570">
    <property type="component" value="Unassembled WGS sequence"/>
</dbReference>